<evidence type="ECO:0000313" key="2">
    <source>
        <dbReference type="EMBL" id="MFD1512678.1"/>
    </source>
</evidence>
<gene>
    <name evidence="2" type="ORF">ACFSBT_05200</name>
</gene>
<organism evidence="2 3">
    <name type="scientific">Halomarina rubra</name>
    <dbReference type="NCBI Taxonomy" id="2071873"/>
    <lineage>
        <taxon>Archaea</taxon>
        <taxon>Methanobacteriati</taxon>
        <taxon>Methanobacteriota</taxon>
        <taxon>Stenosarchaea group</taxon>
        <taxon>Halobacteria</taxon>
        <taxon>Halobacteriales</taxon>
        <taxon>Natronomonadaceae</taxon>
        <taxon>Halomarina</taxon>
    </lineage>
</organism>
<dbReference type="RefSeq" id="WP_250872645.1">
    <property type="nucleotide sequence ID" value="NZ_JALXFV010000002.1"/>
</dbReference>
<feature type="transmembrane region" description="Helical" evidence="1">
    <location>
        <begin position="35"/>
        <end position="55"/>
    </location>
</feature>
<evidence type="ECO:0000313" key="3">
    <source>
        <dbReference type="Proteomes" id="UP001597187"/>
    </source>
</evidence>
<dbReference type="AlphaFoldDB" id="A0ABD6AS53"/>
<feature type="transmembrane region" description="Helical" evidence="1">
    <location>
        <begin position="9"/>
        <end position="29"/>
    </location>
</feature>
<dbReference type="Proteomes" id="UP001597187">
    <property type="component" value="Unassembled WGS sequence"/>
</dbReference>
<proteinExistence type="predicted"/>
<comment type="caution">
    <text evidence="2">The sequence shown here is derived from an EMBL/GenBank/DDBJ whole genome shotgun (WGS) entry which is preliminary data.</text>
</comment>
<keyword evidence="1" id="KW-1133">Transmembrane helix</keyword>
<accession>A0ABD6AS53</accession>
<dbReference type="EMBL" id="JBHUDC010000002">
    <property type="protein sequence ID" value="MFD1512678.1"/>
    <property type="molecule type" value="Genomic_DNA"/>
</dbReference>
<keyword evidence="1" id="KW-0812">Transmembrane</keyword>
<keyword evidence="3" id="KW-1185">Reference proteome</keyword>
<evidence type="ECO:0000256" key="1">
    <source>
        <dbReference type="SAM" id="Phobius"/>
    </source>
</evidence>
<protein>
    <submittedName>
        <fullName evidence="2">Uncharacterized protein</fullName>
    </submittedName>
</protein>
<keyword evidence="1" id="KW-0472">Membrane</keyword>
<reference evidence="2 3" key="1">
    <citation type="journal article" date="2019" name="Int. J. Syst. Evol. Microbiol.">
        <title>The Global Catalogue of Microorganisms (GCM) 10K type strain sequencing project: providing services to taxonomists for standard genome sequencing and annotation.</title>
        <authorList>
            <consortium name="The Broad Institute Genomics Platform"/>
            <consortium name="The Broad Institute Genome Sequencing Center for Infectious Disease"/>
            <person name="Wu L."/>
            <person name="Ma J."/>
        </authorList>
    </citation>
    <scope>NUCLEOTIDE SEQUENCE [LARGE SCALE GENOMIC DNA]</scope>
    <source>
        <strain evidence="2 3">CGMCC 1.12563</strain>
    </source>
</reference>
<name>A0ABD6AS53_9EURY</name>
<sequence length="63" mass="7250">MSQTPFFKMFVYVTACYAVYLAFEVVQFWMAGQLLFAAVWAVFVVGLASTIGRAFKTRQEVRR</sequence>